<comment type="caution">
    <text evidence="6">Lacks conserved residue(s) required for the propagation of feature annotation.</text>
</comment>
<dbReference type="RefSeq" id="WP_091704726.1">
    <property type="nucleotide sequence ID" value="NZ_BMYN01000001.1"/>
</dbReference>
<evidence type="ECO:0000313" key="8">
    <source>
        <dbReference type="EMBL" id="SFJ90753.1"/>
    </source>
</evidence>
<evidence type="ECO:0000256" key="1">
    <source>
        <dbReference type="ARBA" id="ARBA00004370"/>
    </source>
</evidence>
<evidence type="ECO:0000256" key="7">
    <source>
        <dbReference type="SAM" id="MobiDB-lite"/>
    </source>
</evidence>
<name>A0A1I3V718_9GAMM</name>
<keyword evidence="9" id="KW-1185">Reference proteome</keyword>
<dbReference type="InterPro" id="IPR002994">
    <property type="entry name" value="Surf1/Shy1"/>
</dbReference>
<reference evidence="8 9" key="1">
    <citation type="submission" date="2016-10" db="EMBL/GenBank/DDBJ databases">
        <authorList>
            <person name="de Groot N.N."/>
        </authorList>
    </citation>
    <scope>NUCLEOTIDE SEQUENCE [LARGE SCALE GENOMIC DNA]</scope>
    <source>
        <strain evidence="8 9">IBRC-M 10445</strain>
    </source>
</reference>
<evidence type="ECO:0000256" key="2">
    <source>
        <dbReference type="ARBA" id="ARBA00007165"/>
    </source>
</evidence>
<comment type="subcellular location">
    <subcellularLocation>
        <location evidence="6">Cell membrane</location>
        <topology evidence="6">Multi-pass membrane protein</topology>
    </subcellularLocation>
    <subcellularLocation>
        <location evidence="1">Membrane</location>
    </subcellularLocation>
</comment>
<evidence type="ECO:0000256" key="5">
    <source>
        <dbReference type="ARBA" id="ARBA00023136"/>
    </source>
</evidence>
<organism evidence="8 9">
    <name type="scientific">Marinobacter persicus</name>
    <dbReference type="NCBI Taxonomy" id="930118"/>
    <lineage>
        <taxon>Bacteria</taxon>
        <taxon>Pseudomonadati</taxon>
        <taxon>Pseudomonadota</taxon>
        <taxon>Gammaproteobacteria</taxon>
        <taxon>Pseudomonadales</taxon>
        <taxon>Marinobacteraceae</taxon>
        <taxon>Marinobacter</taxon>
    </lineage>
</organism>
<dbReference type="AlphaFoldDB" id="A0A1I3V718"/>
<feature type="compositionally biased region" description="Polar residues" evidence="7">
    <location>
        <begin position="51"/>
        <end position="62"/>
    </location>
</feature>
<dbReference type="PROSITE" id="PS50895">
    <property type="entry name" value="SURF1"/>
    <property type="match status" value="1"/>
</dbReference>
<dbReference type="Proteomes" id="UP000199445">
    <property type="component" value="Unassembled WGS sequence"/>
</dbReference>
<dbReference type="InterPro" id="IPR045214">
    <property type="entry name" value="Surf1/Surf4"/>
</dbReference>
<keyword evidence="6" id="KW-1003">Cell membrane</keyword>
<sequence length="240" mass="26688">MARRWRADWRLLMFAGLFLPLLVGLGVWQLDRAEQKKRMLADWQGEDSRQTWSRLTGEQQRPGQPVTVTGRYGEPTWLLDNRTRNGQAGYEVLTVFLPTEGRPLVVNRGWLPAPARRDRLPEVPTPAQQVTLNGRLAAYPQPPVLSDQAEGSAGWPRRVQALPPERVAEQIERPPALIVQLHNGQQPGSFEPAAAPDLMGPQTHYGYAAQWFALALALVVLTAAASYRKTTGADNDNDNG</sequence>
<dbReference type="PANTHER" id="PTHR23427:SF2">
    <property type="entry name" value="SURFEIT LOCUS PROTEIN 1"/>
    <property type="match status" value="1"/>
</dbReference>
<accession>A0A1I3V718</accession>
<dbReference type="EMBL" id="FOSC01000007">
    <property type="protein sequence ID" value="SFJ90753.1"/>
    <property type="molecule type" value="Genomic_DNA"/>
</dbReference>
<evidence type="ECO:0000256" key="6">
    <source>
        <dbReference type="RuleBase" id="RU363076"/>
    </source>
</evidence>
<keyword evidence="5 6" id="KW-0472">Membrane</keyword>
<keyword evidence="3 6" id="KW-0812">Transmembrane</keyword>
<evidence type="ECO:0000256" key="4">
    <source>
        <dbReference type="ARBA" id="ARBA00022989"/>
    </source>
</evidence>
<comment type="similarity">
    <text evidence="2 6">Belongs to the SURF1 family.</text>
</comment>
<keyword evidence="4 6" id="KW-1133">Transmembrane helix</keyword>
<protein>
    <recommendedName>
        <fullName evidence="6">SURF1-like protein</fullName>
    </recommendedName>
</protein>
<evidence type="ECO:0000313" key="9">
    <source>
        <dbReference type="Proteomes" id="UP000199445"/>
    </source>
</evidence>
<dbReference type="OrthoDB" id="9789940at2"/>
<dbReference type="Pfam" id="PF02104">
    <property type="entry name" value="SURF1"/>
    <property type="match status" value="1"/>
</dbReference>
<dbReference type="GO" id="GO:0005886">
    <property type="term" value="C:plasma membrane"/>
    <property type="evidence" value="ECO:0007669"/>
    <property type="project" value="UniProtKB-SubCell"/>
</dbReference>
<dbReference type="PANTHER" id="PTHR23427">
    <property type="entry name" value="SURFEIT LOCUS PROTEIN"/>
    <property type="match status" value="1"/>
</dbReference>
<feature type="region of interest" description="Disordered" evidence="7">
    <location>
        <begin position="51"/>
        <end position="71"/>
    </location>
</feature>
<proteinExistence type="inferred from homology"/>
<feature type="transmembrane region" description="Helical" evidence="6">
    <location>
        <begin position="208"/>
        <end position="227"/>
    </location>
</feature>
<dbReference type="CDD" id="cd06662">
    <property type="entry name" value="SURF1"/>
    <property type="match status" value="1"/>
</dbReference>
<gene>
    <name evidence="8" type="ORF">SAMN05216429_107126</name>
</gene>
<evidence type="ECO:0000256" key="3">
    <source>
        <dbReference type="ARBA" id="ARBA00022692"/>
    </source>
</evidence>